<dbReference type="PANTHER" id="PTHR42765">
    <property type="entry name" value="SOLEUCYL-TRNA SYNTHETASE"/>
    <property type="match status" value="1"/>
</dbReference>
<dbReference type="SUPFAM" id="SSF50677">
    <property type="entry name" value="ValRS/IleRS/LeuRS editing domain"/>
    <property type="match status" value="1"/>
</dbReference>
<feature type="binding site" evidence="12">
    <location>
        <position position="921"/>
    </location>
    <ligand>
        <name>Zn(2+)</name>
        <dbReference type="ChEBI" id="CHEBI:29105"/>
    </ligand>
</feature>
<dbReference type="CDD" id="cd07960">
    <property type="entry name" value="Anticodon_Ia_Ile_BEm"/>
    <property type="match status" value="1"/>
</dbReference>
<evidence type="ECO:0000256" key="2">
    <source>
        <dbReference type="ARBA" id="ARBA00022490"/>
    </source>
</evidence>
<dbReference type="RefSeq" id="WP_012667056.1">
    <property type="nucleotide sequence ID" value="NZ_CP023567.1"/>
</dbReference>
<dbReference type="EC" id="6.1.1.5" evidence="12"/>
<feature type="short sequence motif" description="'KMSKS' region" evidence="12">
    <location>
        <begin position="602"/>
        <end position="606"/>
    </location>
</feature>
<keyword evidence="8 12" id="KW-0648">Protein biosynthesis</keyword>
<evidence type="ECO:0000256" key="7">
    <source>
        <dbReference type="ARBA" id="ARBA00022840"/>
    </source>
</evidence>
<dbReference type="InterPro" id="IPR050081">
    <property type="entry name" value="Ile-tRNA_ligase"/>
</dbReference>
<reference evidence="16" key="1">
    <citation type="submission" date="2022-07" db="EMBL/GenBank/DDBJ databases">
        <title>Genetic diversity of Erwinia pyrifoliae.</title>
        <authorList>
            <person name="Park D.S."/>
            <person name="Ham H."/>
        </authorList>
    </citation>
    <scope>NUCLEOTIDE SEQUENCE</scope>
    <source>
        <strain evidence="16">CP201486</strain>
    </source>
</reference>
<dbReference type="Pfam" id="PF00133">
    <property type="entry name" value="tRNA-synt_1"/>
    <property type="match status" value="1"/>
</dbReference>
<feature type="domain" description="Zinc finger FPG/IleRS-type" evidence="14">
    <location>
        <begin position="898"/>
        <end position="926"/>
    </location>
</feature>
<keyword evidence="17" id="KW-1185">Reference proteome</keyword>
<dbReference type="Pfam" id="PF08264">
    <property type="entry name" value="Anticodon_1"/>
    <property type="match status" value="1"/>
</dbReference>
<dbReference type="InterPro" id="IPR002300">
    <property type="entry name" value="aa-tRNA-synth_Ia"/>
</dbReference>
<feature type="binding site" evidence="12">
    <location>
        <position position="901"/>
    </location>
    <ligand>
        <name>Zn(2+)</name>
        <dbReference type="ChEBI" id="CHEBI:29105"/>
    </ligand>
</feature>
<evidence type="ECO:0000256" key="3">
    <source>
        <dbReference type="ARBA" id="ARBA00022598"/>
    </source>
</evidence>
<name>A0ABY5X624_ERWPY</name>
<organism evidence="16 17">
    <name type="scientific">Erwinia pyrifoliae</name>
    <dbReference type="NCBI Taxonomy" id="79967"/>
    <lineage>
        <taxon>Bacteria</taxon>
        <taxon>Pseudomonadati</taxon>
        <taxon>Pseudomonadota</taxon>
        <taxon>Gammaproteobacteria</taxon>
        <taxon>Enterobacterales</taxon>
        <taxon>Erwiniaceae</taxon>
        <taxon>Erwinia</taxon>
    </lineage>
</organism>
<comment type="domain">
    <text evidence="12">IleRS has two distinct active sites: one for aminoacylation and one for editing. The misactivated valine is translocated from the active site to the editing site, which sterically excludes the correctly activated isoleucine. The single editing site contains two valyl binding pockets, one specific for each substrate (Val-AMP or Val-tRNA(Ile)).</text>
</comment>
<dbReference type="InterPro" id="IPR009008">
    <property type="entry name" value="Val/Leu/Ile-tRNA-synth_edit"/>
</dbReference>
<evidence type="ECO:0000256" key="5">
    <source>
        <dbReference type="ARBA" id="ARBA00022741"/>
    </source>
</evidence>
<dbReference type="Gene3D" id="3.90.740.10">
    <property type="entry name" value="Valyl/Leucyl/Isoleucyl-tRNA synthetase, editing domain"/>
    <property type="match status" value="1"/>
</dbReference>
<evidence type="ECO:0000256" key="1">
    <source>
        <dbReference type="ARBA" id="ARBA00006887"/>
    </source>
</evidence>
<dbReference type="CDD" id="cd00818">
    <property type="entry name" value="IleRS_core"/>
    <property type="match status" value="1"/>
</dbReference>
<keyword evidence="4 12" id="KW-0479">Metal-binding</keyword>
<dbReference type="Gene3D" id="3.40.50.620">
    <property type="entry name" value="HUPs"/>
    <property type="match status" value="2"/>
</dbReference>
<dbReference type="InterPro" id="IPR010663">
    <property type="entry name" value="Znf_FPG/IleRS"/>
</dbReference>
<comment type="function">
    <text evidence="10 12">Catalyzes the attachment of isoleucine to tRNA(Ile). As IleRS can inadvertently accommodate and process structurally similar amino acids such as valine, to avoid such errors it has two additional distinct tRNA(Ile)-dependent editing activities. One activity is designated as 'pretransfer' editing and involves the hydrolysis of activated Val-AMP. The other activity is designated 'posttransfer' editing and involves deacylation of mischarged Val-tRNA(Ile).</text>
</comment>
<feature type="binding site" evidence="12">
    <location>
        <position position="924"/>
    </location>
    <ligand>
        <name>Zn(2+)</name>
        <dbReference type="ChEBI" id="CHEBI:29105"/>
    </ligand>
</feature>
<dbReference type="InterPro" id="IPR014729">
    <property type="entry name" value="Rossmann-like_a/b/a_fold"/>
</dbReference>
<evidence type="ECO:0000256" key="8">
    <source>
        <dbReference type="ARBA" id="ARBA00022917"/>
    </source>
</evidence>
<evidence type="ECO:0000259" key="14">
    <source>
        <dbReference type="Pfam" id="PF06827"/>
    </source>
</evidence>
<protein>
    <recommendedName>
        <fullName evidence="12">Isoleucine--tRNA ligase</fullName>
        <ecNumber evidence="12">6.1.1.5</ecNumber>
    </recommendedName>
    <alternativeName>
        <fullName evidence="12">Isoleucyl-tRNA synthetase</fullName>
        <shortName evidence="12">IleRS</shortName>
    </alternativeName>
</protein>
<evidence type="ECO:0000256" key="4">
    <source>
        <dbReference type="ARBA" id="ARBA00022723"/>
    </source>
</evidence>
<feature type="short sequence motif" description="'HIGH' region" evidence="12">
    <location>
        <begin position="58"/>
        <end position="68"/>
    </location>
</feature>
<evidence type="ECO:0000256" key="12">
    <source>
        <dbReference type="HAMAP-Rule" id="MF_02002"/>
    </source>
</evidence>
<keyword evidence="5 12" id="KW-0547">Nucleotide-binding</keyword>
<comment type="subcellular location">
    <subcellularLocation>
        <location evidence="12">Cytoplasm</location>
    </subcellularLocation>
</comment>
<gene>
    <name evidence="12 16" type="primary">ileS</name>
    <name evidence="16" type="ORF">NYP84_14595</name>
</gene>
<dbReference type="PANTHER" id="PTHR42765:SF1">
    <property type="entry name" value="ISOLEUCINE--TRNA LIGASE, MITOCHONDRIAL"/>
    <property type="match status" value="1"/>
</dbReference>
<dbReference type="GO" id="GO:0004822">
    <property type="term" value="F:isoleucine-tRNA ligase activity"/>
    <property type="evidence" value="ECO:0007669"/>
    <property type="project" value="UniProtKB-EC"/>
</dbReference>
<keyword evidence="6 12" id="KW-0862">Zinc</keyword>
<dbReference type="InterPro" id="IPR033708">
    <property type="entry name" value="Anticodon_Ile_BEm"/>
</dbReference>
<dbReference type="PRINTS" id="PR00984">
    <property type="entry name" value="TRNASYNTHILE"/>
</dbReference>
<evidence type="ECO:0000256" key="9">
    <source>
        <dbReference type="ARBA" id="ARBA00023146"/>
    </source>
</evidence>
<sequence>MSDYKSTLNLPETGFPMRGDLAKREPGMLQRWYDDKLYSIIREAKKGKKTFILHDGPPYANGSIHIGHSVNKILKDIIVKSKGMAGYDSPYVPGWDCHGLPIEHKVEQTIGKPGEKVSAAEFRAACRQYAAGQVEGQKADFIRLGVLGDWGRPYLTMDFKTEANIIRALGKIIGNGHLHKGAKPVHWCLDCRSALAEAEVEYYDKTSPSIDVMFNAVDKDAVQAKFGAAHVDGPISLVIWTTTPWTMPANRAISLHPEFEYQLVQVEGRALVLAKDMVDSVMKRVGVTQWTVLGNVQGAALELMGFQHPFLAHVSPVVLGEHVTLEAGTGAVHTAPGHGPDDYVIGQKYGIETANPVGPDGSFLPGTYPTLDGVNVFKANELIVELLREQGALLHVEKLHHSYPHCWRHKTPIIFRATPQWFISMEQKGLRAQSLKEIKGVQWIPDWGQARIESMVANRPDWCISRQRTWGVPMALFVHKDTEQLHPDSLELMEKVAVRVEQDGIQAWWDLDARELMGADADNYVKVPDTLDVWFDSGSTSYSVVDERPEFGGNAPDLYLEGSDQHRGWFMSSLMISTAMKGKAPYRQVLTHGFTVDGQGRKMSKSLGNTISPQDVMNKLGADILRLWVASTDYSGEIAVSDEILKRSADSYRRIRNTARFLLANLAGFNPETDKVKPEEMVVLDRWAVSRALAAQNDIVASYEAYDFHEVVQRLMQFCSVEMGSFYLDIIKDRQYTAKADGLARRSCQTALWYIAEALVRWMAPIMSFTADEIWGYLPGKRAQYVFTEEWFDGLFSLADNQPMNDAYWAELLKVRGEVNKVIEQARTDKRVGGSLEASVTLYADAQLAEKLIGLGEELRFVLLTSGAEVADYAQAPDDAQQSDTVKGLKIALRKAEGKKCPRCWHYTSDIGQNAEHAEMCGRCVTNVAGSGEERKFA</sequence>
<feature type="domain" description="Methionyl/Valyl/Leucyl/Isoleucyl-tRNA synthetase anticodon-binding" evidence="15">
    <location>
        <begin position="685"/>
        <end position="841"/>
    </location>
</feature>
<keyword evidence="3 12" id="KW-0436">Ligase</keyword>
<comment type="similarity">
    <text evidence="1 12">Belongs to the class-I aminoacyl-tRNA synthetase family. IleS type 1 subfamily.</text>
</comment>
<evidence type="ECO:0000256" key="6">
    <source>
        <dbReference type="ARBA" id="ARBA00022833"/>
    </source>
</evidence>
<feature type="binding site" evidence="12">
    <location>
        <position position="605"/>
    </location>
    <ligand>
        <name>ATP</name>
        <dbReference type="ChEBI" id="CHEBI:30616"/>
    </ligand>
</feature>
<dbReference type="InterPro" id="IPR001412">
    <property type="entry name" value="aa-tRNA-synth_I_CS"/>
</dbReference>
<dbReference type="InterPro" id="IPR002301">
    <property type="entry name" value="Ile-tRNA-ligase"/>
</dbReference>
<feature type="domain" description="Aminoacyl-tRNA synthetase class Ia" evidence="13">
    <location>
        <begin position="28"/>
        <end position="640"/>
    </location>
</feature>
<dbReference type="PROSITE" id="PS00178">
    <property type="entry name" value="AA_TRNA_LIGASE_I"/>
    <property type="match status" value="1"/>
</dbReference>
<keyword evidence="9 12" id="KW-0030">Aminoacyl-tRNA synthetase</keyword>
<dbReference type="SUPFAM" id="SSF52374">
    <property type="entry name" value="Nucleotidylyl transferase"/>
    <property type="match status" value="1"/>
</dbReference>
<comment type="cofactor">
    <cofactor evidence="12">
        <name>Zn(2+)</name>
        <dbReference type="ChEBI" id="CHEBI:29105"/>
    </cofactor>
    <text evidence="12">Binds 1 zinc ion per subunit.</text>
</comment>
<dbReference type="Pfam" id="PF06827">
    <property type="entry name" value="zf-FPG_IleRS"/>
    <property type="match status" value="1"/>
</dbReference>
<evidence type="ECO:0000259" key="15">
    <source>
        <dbReference type="Pfam" id="PF08264"/>
    </source>
</evidence>
<evidence type="ECO:0000313" key="16">
    <source>
        <dbReference type="EMBL" id="UWS32831.1"/>
    </source>
</evidence>
<dbReference type="SUPFAM" id="SSF47323">
    <property type="entry name" value="Anticodon-binding domain of a subclass of class I aminoacyl-tRNA synthetases"/>
    <property type="match status" value="1"/>
</dbReference>
<evidence type="ECO:0000259" key="13">
    <source>
        <dbReference type="Pfam" id="PF00133"/>
    </source>
</evidence>
<accession>A0ABY5X624</accession>
<evidence type="ECO:0000256" key="11">
    <source>
        <dbReference type="ARBA" id="ARBA00048359"/>
    </source>
</evidence>
<dbReference type="InterPro" id="IPR013155">
    <property type="entry name" value="M/V/L/I-tRNA-synth_anticd-bd"/>
</dbReference>
<feature type="binding site" evidence="12">
    <location>
        <position position="904"/>
    </location>
    <ligand>
        <name>Zn(2+)</name>
        <dbReference type="ChEBI" id="CHEBI:29105"/>
    </ligand>
</feature>
<dbReference type="NCBIfam" id="TIGR00392">
    <property type="entry name" value="ileS"/>
    <property type="match status" value="1"/>
</dbReference>
<keyword evidence="7 12" id="KW-0067">ATP-binding</keyword>
<dbReference type="Proteomes" id="UP001058553">
    <property type="component" value="Chromosome"/>
</dbReference>
<dbReference type="Gene3D" id="1.10.730.20">
    <property type="match status" value="1"/>
</dbReference>
<dbReference type="HAMAP" id="MF_02002">
    <property type="entry name" value="Ile_tRNA_synth_type1"/>
    <property type="match status" value="1"/>
</dbReference>
<keyword evidence="2 12" id="KW-0963">Cytoplasm</keyword>
<evidence type="ECO:0000313" key="17">
    <source>
        <dbReference type="Proteomes" id="UP001058553"/>
    </source>
</evidence>
<dbReference type="InterPro" id="IPR023585">
    <property type="entry name" value="Ile-tRNA-ligase_type1"/>
</dbReference>
<comment type="catalytic activity">
    <reaction evidence="11 12">
        <text>tRNA(Ile) + L-isoleucine + ATP = L-isoleucyl-tRNA(Ile) + AMP + diphosphate</text>
        <dbReference type="Rhea" id="RHEA:11060"/>
        <dbReference type="Rhea" id="RHEA-COMP:9666"/>
        <dbReference type="Rhea" id="RHEA-COMP:9695"/>
        <dbReference type="ChEBI" id="CHEBI:30616"/>
        <dbReference type="ChEBI" id="CHEBI:33019"/>
        <dbReference type="ChEBI" id="CHEBI:58045"/>
        <dbReference type="ChEBI" id="CHEBI:78442"/>
        <dbReference type="ChEBI" id="CHEBI:78528"/>
        <dbReference type="ChEBI" id="CHEBI:456215"/>
        <dbReference type="EC" id="6.1.1.5"/>
    </reaction>
</comment>
<dbReference type="InterPro" id="IPR009080">
    <property type="entry name" value="tRNAsynth_Ia_anticodon-bd"/>
</dbReference>
<comment type="subunit">
    <text evidence="12">Monomer.</text>
</comment>
<evidence type="ECO:0000256" key="10">
    <source>
        <dbReference type="ARBA" id="ARBA00025217"/>
    </source>
</evidence>
<dbReference type="GeneID" id="92238116"/>
<feature type="binding site" evidence="12">
    <location>
        <position position="561"/>
    </location>
    <ligand>
        <name>L-isoleucyl-5'-AMP</name>
        <dbReference type="ChEBI" id="CHEBI:178002"/>
    </ligand>
</feature>
<proteinExistence type="inferred from homology"/>
<dbReference type="EMBL" id="CP103445">
    <property type="protein sequence ID" value="UWS32831.1"/>
    <property type="molecule type" value="Genomic_DNA"/>
</dbReference>